<feature type="transmembrane region" description="Helical" evidence="1">
    <location>
        <begin position="75"/>
        <end position="94"/>
    </location>
</feature>
<proteinExistence type="predicted"/>
<dbReference type="AlphaFoldDB" id="A0A6M7UV05"/>
<name>A0A6M7UV05_9HYPH</name>
<dbReference type="KEGG" id="merd:EB233_10350"/>
<reference evidence="2 3" key="1">
    <citation type="submission" date="2018-10" db="EMBL/GenBank/DDBJ databases">
        <authorList>
            <person name="Perry B.J."/>
            <person name="Sullivan J.T."/>
            <person name="Murphy R.J.T."/>
            <person name="Ramsay J.P."/>
            <person name="Ronson C.W."/>
        </authorList>
    </citation>
    <scope>NUCLEOTIDE SEQUENCE [LARGE SCALE GENOMIC DNA]</scope>
    <source>
        <strain evidence="2 3">NZP2014</strain>
    </source>
</reference>
<accession>A0A6M7UV05</accession>
<feature type="transmembrane region" description="Helical" evidence="1">
    <location>
        <begin position="50"/>
        <end position="69"/>
    </location>
</feature>
<dbReference type="EMBL" id="CP033361">
    <property type="protein sequence ID" value="QKC79730.1"/>
    <property type="molecule type" value="Genomic_DNA"/>
</dbReference>
<protein>
    <submittedName>
        <fullName evidence="2">Uncharacterized protein</fullName>
    </submittedName>
</protein>
<keyword evidence="1" id="KW-0812">Transmembrane</keyword>
<keyword evidence="3" id="KW-1185">Reference proteome</keyword>
<keyword evidence="1" id="KW-0472">Membrane</keyword>
<organism evidence="2 3">
    <name type="scientific">Mesorhizobium erdmanii</name>
    <dbReference type="NCBI Taxonomy" id="1777866"/>
    <lineage>
        <taxon>Bacteria</taxon>
        <taxon>Pseudomonadati</taxon>
        <taxon>Pseudomonadota</taxon>
        <taxon>Alphaproteobacteria</taxon>
        <taxon>Hyphomicrobiales</taxon>
        <taxon>Phyllobacteriaceae</taxon>
        <taxon>Mesorhizobium</taxon>
    </lineage>
</organism>
<feature type="transmembrane region" description="Helical" evidence="1">
    <location>
        <begin position="22"/>
        <end position="43"/>
    </location>
</feature>
<dbReference type="Proteomes" id="UP000503339">
    <property type="component" value="Chromosome"/>
</dbReference>
<evidence type="ECO:0000313" key="3">
    <source>
        <dbReference type="Proteomes" id="UP000503339"/>
    </source>
</evidence>
<keyword evidence="1" id="KW-1133">Transmembrane helix</keyword>
<evidence type="ECO:0000256" key="1">
    <source>
        <dbReference type="SAM" id="Phobius"/>
    </source>
</evidence>
<gene>
    <name evidence="2" type="ORF">EB233_10350</name>
</gene>
<evidence type="ECO:0000313" key="2">
    <source>
        <dbReference type="EMBL" id="QKC79730.1"/>
    </source>
</evidence>
<sequence>MALGIPAVVAGVVLRPFWLSEWGMPTFIFLAWLATSIAIIWAGKGTRNSFLMGIIVGGSFALALVVVALTHSVLVGIGLLLALLYVGAKTRFFARWGEQDNSRSKE</sequence>